<sequence length="523" mass="57078">MSRLLSCRTTFSTTRRLSGIGTSHFPVPSCEDSSICLVSRPKRYSTQPEPVKSSSRLPKPRLDYNALTENVVFKSHNAFSRKASIPPGALQSIARLNADRKELAGTLDAKRHAQSTIGDHIKASLGDIEAKKAALEDAKFLKMEIAHLEEELEAVEERLLTLALAVPNDTHPASPIGPEDAAVTLSTHGPDPIPASSARDHVTIARSLRLFDFEAGATVTGSSWYYLTNEAALLEMALTSYAMSVAVAHGFTPVTTPDVISLDLAKRCGFSPRDPLSGSPASQMYHLTQRPEAAQEGSYPELVLAGTAEIPLAGMFANKVYLSEELPIKVAGLGKAFRAEAGASGADTRGLYRVHQFTKLELFAVTAEGRSEEMMEELKEIQTRIFEGLGLTFRILDMPTEELGASAYRKYDMEAWMPGRGSWGEISSTSNCTDYQSRRLHIRYREESPEDAKASTASTRKKPLPFAHTLNGTAAAVPRLIVALLENGVRFDEVGNIVGLNLPKALQPFWVGSVSKRDIIHWV</sequence>
<dbReference type="Gene3D" id="1.10.287.40">
    <property type="entry name" value="Serine-tRNA synthetase, tRNA binding domain"/>
    <property type="match status" value="1"/>
</dbReference>
<dbReference type="AlphaFoldDB" id="A0A5C3NH53"/>
<name>A0A5C3NH53_9AGAM</name>
<dbReference type="GO" id="GO:0006434">
    <property type="term" value="P:seryl-tRNA aminoacylation"/>
    <property type="evidence" value="ECO:0007669"/>
    <property type="project" value="InterPro"/>
</dbReference>
<evidence type="ECO:0000256" key="9">
    <source>
        <dbReference type="PIRSR" id="PIRSR001529-2"/>
    </source>
</evidence>
<evidence type="ECO:0000256" key="5">
    <source>
        <dbReference type="ARBA" id="ARBA00023146"/>
    </source>
</evidence>
<evidence type="ECO:0000313" key="12">
    <source>
        <dbReference type="EMBL" id="TFK56703.1"/>
    </source>
</evidence>
<dbReference type="InterPro" id="IPR015866">
    <property type="entry name" value="Ser-tRNA-synth_1_N"/>
</dbReference>
<evidence type="ECO:0000256" key="6">
    <source>
        <dbReference type="ARBA" id="ARBA00031113"/>
    </source>
</evidence>
<dbReference type="InterPro" id="IPR045864">
    <property type="entry name" value="aa-tRNA-synth_II/BPL/LPL"/>
</dbReference>
<feature type="binding site" evidence="8">
    <location>
        <position position="338"/>
    </location>
    <ligand>
        <name>L-serine</name>
        <dbReference type="ChEBI" id="CHEBI:33384"/>
    </ligand>
</feature>
<organism evidence="12 13">
    <name type="scientific">Heliocybe sulcata</name>
    <dbReference type="NCBI Taxonomy" id="5364"/>
    <lineage>
        <taxon>Eukaryota</taxon>
        <taxon>Fungi</taxon>
        <taxon>Dikarya</taxon>
        <taxon>Basidiomycota</taxon>
        <taxon>Agaricomycotina</taxon>
        <taxon>Agaricomycetes</taxon>
        <taxon>Gloeophyllales</taxon>
        <taxon>Gloeophyllaceae</taxon>
        <taxon>Heliocybe</taxon>
    </lineage>
</organism>
<feature type="domain" description="Aminoacyl-transfer RNA synthetases class-II family profile" evidence="11">
    <location>
        <begin position="248"/>
        <end position="503"/>
    </location>
</feature>
<dbReference type="SUPFAM" id="SSF46589">
    <property type="entry name" value="tRNA-binding arm"/>
    <property type="match status" value="1"/>
</dbReference>
<feature type="binding site" evidence="8">
    <location>
        <position position="471"/>
    </location>
    <ligand>
        <name>L-serine</name>
        <dbReference type="ChEBI" id="CHEBI:33384"/>
    </ligand>
</feature>
<evidence type="ECO:0000256" key="2">
    <source>
        <dbReference type="ARBA" id="ARBA00022598"/>
    </source>
</evidence>
<feature type="site" description="Important for serine binding" evidence="8">
    <location>
        <position position="473"/>
    </location>
</feature>
<dbReference type="UniPathway" id="UPA00906">
    <property type="reaction ID" value="UER00895"/>
</dbReference>
<dbReference type="EC" id="6.1.1.11" evidence="1"/>
<dbReference type="PROSITE" id="PS50862">
    <property type="entry name" value="AA_TRNA_LIGASE_II"/>
    <property type="match status" value="1"/>
</dbReference>
<dbReference type="PANTHER" id="PTHR11778">
    <property type="entry name" value="SERYL-TRNA SYNTHETASE"/>
    <property type="match status" value="1"/>
</dbReference>
<dbReference type="Proteomes" id="UP000305948">
    <property type="component" value="Unassembled WGS sequence"/>
</dbReference>
<evidence type="ECO:0000256" key="1">
    <source>
        <dbReference type="ARBA" id="ARBA00012840"/>
    </source>
</evidence>
<dbReference type="InterPro" id="IPR002314">
    <property type="entry name" value="aa-tRNA-synt_IIb"/>
</dbReference>
<dbReference type="PRINTS" id="PR00981">
    <property type="entry name" value="TRNASYNTHSER"/>
</dbReference>
<feature type="binding site" evidence="9">
    <location>
        <begin position="425"/>
        <end position="428"/>
    </location>
    <ligand>
        <name>ATP</name>
        <dbReference type="ChEBI" id="CHEBI:30616"/>
    </ligand>
</feature>
<dbReference type="GO" id="GO:0005524">
    <property type="term" value="F:ATP binding"/>
    <property type="evidence" value="ECO:0007669"/>
    <property type="project" value="UniProtKB-KW"/>
</dbReference>
<feature type="binding site" evidence="9">
    <location>
        <begin position="338"/>
        <end position="340"/>
    </location>
    <ligand>
        <name>ATP</name>
        <dbReference type="ChEBI" id="CHEBI:30616"/>
    </ligand>
</feature>
<dbReference type="InterPro" id="IPR042103">
    <property type="entry name" value="SerRS_1_N_sf"/>
</dbReference>
<evidence type="ECO:0000256" key="10">
    <source>
        <dbReference type="SAM" id="Coils"/>
    </source>
</evidence>
<feature type="coiled-coil region" evidence="10">
    <location>
        <begin position="131"/>
        <end position="165"/>
    </location>
</feature>
<dbReference type="OrthoDB" id="10264585at2759"/>
<dbReference type="InterPro" id="IPR010978">
    <property type="entry name" value="tRNA-bd_arm"/>
</dbReference>
<dbReference type="Gene3D" id="3.30.930.10">
    <property type="entry name" value="Bira Bifunctional Protein, Domain 2"/>
    <property type="match status" value="1"/>
</dbReference>
<evidence type="ECO:0000256" key="7">
    <source>
        <dbReference type="ARBA" id="ARBA00034892"/>
    </source>
</evidence>
<keyword evidence="2" id="KW-0436">Ligase</keyword>
<dbReference type="InterPro" id="IPR002317">
    <property type="entry name" value="Ser-tRNA-ligase_type_1"/>
</dbReference>
<dbReference type="SUPFAM" id="SSF55681">
    <property type="entry name" value="Class II aaRS and biotin synthetases"/>
    <property type="match status" value="1"/>
</dbReference>
<feature type="binding site" evidence="8">
    <location>
        <position position="361"/>
    </location>
    <ligand>
        <name>L-serine</name>
        <dbReference type="ChEBI" id="CHEBI:33384"/>
    </ligand>
</feature>
<proteinExistence type="predicted"/>
<keyword evidence="13" id="KW-1185">Reference proteome</keyword>
<dbReference type="InterPro" id="IPR006195">
    <property type="entry name" value="aa-tRNA-synth_II"/>
</dbReference>
<feature type="binding site" evidence="9">
    <location>
        <begin position="354"/>
        <end position="357"/>
    </location>
    <ligand>
        <name>ATP</name>
        <dbReference type="ChEBI" id="CHEBI:30616"/>
    </ligand>
</feature>
<gene>
    <name evidence="12" type="ORF">OE88DRAFT_1742431</name>
</gene>
<keyword evidence="3" id="KW-0547">Nucleotide-binding</keyword>
<dbReference type="STRING" id="5364.A0A5C3NH53"/>
<keyword evidence="5 12" id="KW-0030">Aminoacyl-tRNA synthetase</keyword>
<evidence type="ECO:0000256" key="8">
    <source>
        <dbReference type="PIRSR" id="PIRSR001529-1"/>
    </source>
</evidence>
<dbReference type="Pfam" id="PF00587">
    <property type="entry name" value="tRNA-synt_2b"/>
    <property type="match status" value="1"/>
</dbReference>
<reference evidence="12 13" key="1">
    <citation type="journal article" date="2019" name="Nat. Ecol. Evol.">
        <title>Megaphylogeny resolves global patterns of mushroom evolution.</title>
        <authorList>
            <person name="Varga T."/>
            <person name="Krizsan K."/>
            <person name="Foldi C."/>
            <person name="Dima B."/>
            <person name="Sanchez-Garcia M."/>
            <person name="Sanchez-Ramirez S."/>
            <person name="Szollosi G.J."/>
            <person name="Szarkandi J.G."/>
            <person name="Papp V."/>
            <person name="Albert L."/>
            <person name="Andreopoulos W."/>
            <person name="Angelini C."/>
            <person name="Antonin V."/>
            <person name="Barry K.W."/>
            <person name="Bougher N.L."/>
            <person name="Buchanan P."/>
            <person name="Buyck B."/>
            <person name="Bense V."/>
            <person name="Catcheside P."/>
            <person name="Chovatia M."/>
            <person name="Cooper J."/>
            <person name="Damon W."/>
            <person name="Desjardin D."/>
            <person name="Finy P."/>
            <person name="Geml J."/>
            <person name="Haridas S."/>
            <person name="Hughes K."/>
            <person name="Justo A."/>
            <person name="Karasinski D."/>
            <person name="Kautmanova I."/>
            <person name="Kiss B."/>
            <person name="Kocsube S."/>
            <person name="Kotiranta H."/>
            <person name="LaButti K.M."/>
            <person name="Lechner B.E."/>
            <person name="Liimatainen K."/>
            <person name="Lipzen A."/>
            <person name="Lukacs Z."/>
            <person name="Mihaltcheva S."/>
            <person name="Morgado L.N."/>
            <person name="Niskanen T."/>
            <person name="Noordeloos M.E."/>
            <person name="Ohm R.A."/>
            <person name="Ortiz-Santana B."/>
            <person name="Ovrebo C."/>
            <person name="Racz N."/>
            <person name="Riley R."/>
            <person name="Savchenko A."/>
            <person name="Shiryaev A."/>
            <person name="Soop K."/>
            <person name="Spirin V."/>
            <person name="Szebenyi C."/>
            <person name="Tomsovsky M."/>
            <person name="Tulloss R.E."/>
            <person name="Uehling J."/>
            <person name="Grigoriev I.V."/>
            <person name="Vagvolgyi C."/>
            <person name="Papp T."/>
            <person name="Martin F.M."/>
            <person name="Miettinen O."/>
            <person name="Hibbett D.S."/>
            <person name="Nagy L.G."/>
        </authorList>
    </citation>
    <scope>NUCLEOTIDE SEQUENCE [LARGE SCALE GENOMIC DNA]</scope>
    <source>
        <strain evidence="12 13">OMC1185</strain>
    </source>
</reference>
<evidence type="ECO:0000313" key="13">
    <source>
        <dbReference type="Proteomes" id="UP000305948"/>
    </source>
</evidence>
<dbReference type="PIRSF" id="PIRSF001529">
    <property type="entry name" value="Ser-tRNA-synth_IIa"/>
    <property type="match status" value="1"/>
</dbReference>
<evidence type="ECO:0000256" key="4">
    <source>
        <dbReference type="ARBA" id="ARBA00022840"/>
    </source>
</evidence>
<keyword evidence="4 9" id="KW-0067">ATP-binding</keyword>
<feature type="binding site" evidence="8">
    <location>
        <position position="307"/>
    </location>
    <ligand>
        <name>L-serine</name>
        <dbReference type="ChEBI" id="CHEBI:33384"/>
    </ligand>
</feature>
<protein>
    <recommendedName>
        <fullName evidence="1">serine--tRNA ligase</fullName>
        <ecNumber evidence="1">6.1.1.11</ecNumber>
    </recommendedName>
    <alternativeName>
        <fullName evidence="6">Seryl-tRNA synthetase</fullName>
    </alternativeName>
    <alternativeName>
        <fullName evidence="7">Seryl-tRNA(Ser) synthetase</fullName>
    </alternativeName>
</protein>
<evidence type="ECO:0000256" key="3">
    <source>
        <dbReference type="ARBA" id="ARBA00022741"/>
    </source>
</evidence>
<dbReference type="NCBIfam" id="TIGR00414">
    <property type="entry name" value="serS"/>
    <property type="match status" value="1"/>
</dbReference>
<dbReference type="EMBL" id="ML213503">
    <property type="protein sequence ID" value="TFK56703.1"/>
    <property type="molecule type" value="Genomic_DNA"/>
</dbReference>
<dbReference type="Pfam" id="PF02403">
    <property type="entry name" value="Seryl_tRNA_N"/>
    <property type="match status" value="1"/>
</dbReference>
<evidence type="ECO:0000259" key="11">
    <source>
        <dbReference type="PROSITE" id="PS50862"/>
    </source>
</evidence>
<dbReference type="GO" id="GO:0004828">
    <property type="term" value="F:serine-tRNA ligase activity"/>
    <property type="evidence" value="ECO:0007669"/>
    <property type="project" value="UniProtKB-EC"/>
</dbReference>
<keyword evidence="10" id="KW-0175">Coiled coil</keyword>
<accession>A0A5C3NH53</accession>